<dbReference type="InterPro" id="IPR041389">
    <property type="entry name" value="Importin_rep_6"/>
</dbReference>
<dbReference type="Pfam" id="PF18808">
    <property type="entry name" value="Importin_rep_4"/>
    <property type="match status" value="1"/>
</dbReference>
<evidence type="ECO:0000256" key="2">
    <source>
        <dbReference type="ARBA" id="ARBA00004496"/>
    </source>
</evidence>
<proteinExistence type="predicted"/>
<dbReference type="GO" id="GO:0006606">
    <property type="term" value="P:protein import into nucleus"/>
    <property type="evidence" value="ECO:0007669"/>
    <property type="project" value="InterPro"/>
</dbReference>
<feature type="domain" description="Importin N-terminal" evidence="9">
    <location>
        <begin position="24"/>
        <end position="97"/>
    </location>
</feature>
<evidence type="ECO:0000256" key="1">
    <source>
        <dbReference type="ARBA" id="ARBA00004123"/>
    </source>
</evidence>
<dbReference type="InterPro" id="IPR057672">
    <property type="entry name" value="TPR_IPO4/5"/>
</dbReference>
<keyword evidence="6" id="KW-0653">Protein transport</keyword>
<dbReference type="InterPro" id="IPR040122">
    <property type="entry name" value="Importin_beta"/>
</dbReference>
<dbReference type="OrthoDB" id="543373at2759"/>
<dbReference type="InterPro" id="IPR016024">
    <property type="entry name" value="ARM-type_fold"/>
</dbReference>
<keyword evidence="11" id="KW-1185">Reference proteome</keyword>
<keyword evidence="7" id="KW-0539">Nucleus</keyword>
<gene>
    <name evidence="10" type="ORF">WR25_06488</name>
</gene>
<dbReference type="GO" id="GO:0005737">
    <property type="term" value="C:cytoplasm"/>
    <property type="evidence" value="ECO:0007669"/>
    <property type="project" value="UniProtKB-SubCell"/>
</dbReference>
<dbReference type="Pfam" id="PF18829">
    <property type="entry name" value="Importin_rep_6"/>
    <property type="match status" value="1"/>
</dbReference>
<dbReference type="PANTHER" id="PTHR10527">
    <property type="entry name" value="IMPORTIN BETA"/>
    <property type="match status" value="1"/>
</dbReference>
<sequence>MDLPTFNTLVQLMQSADNEARTNAERSYEQIALPLRASMLFQLYDSKDSAFISNESRVMSLILLRRIISNDWEELWGALPEEYKKQLLEKILKAANEEMEHSLRKKVTDVVAEIARNTIDEETAKQTWTDVLTFLDHCNKSDSEQLKLSAMTLIESVPNIFGADQDKFLPGIKQIMDSCLAHPSSAVRSAAVKAYVSFVIENDEDERLVKMLSHCVPLVVEVCKHVVETEEGDDGPLQCLSDLASTIPKLITSQLTNILNMCIQFVNNPEKNESYRHSSLEVITSICESTPSAVKKRAHALIPEILKSCLLLMTEMDDDIEEWLAVDDVDEEEDEESANIGMSSLDRIACSLGGKAVFQPFVDIARHLLQDGDWKRRHAALMGLSTIGEGCQRSMEPKIETVVGTIVPFLQDQHPRVRYAACNALGQMSTDFAPTLQKKCHEKVVVGLITALIDLSCPRVATHAGAALVNFSEDCPKQVISAYLPVIMEKLEFVLENTFKKLVEQGKKLILEQVITTIASVADAAQDQFVTYYSKLMPPLKFILEQASDDRFKTLRGKTIECISLIGLAVGKDMFKEDAITIMTLLSNTMSELAPDDPQCSYMISSWTRICKVLGSDFAPFLPKVMGPVMRAASYKPDVAVLEDEEVQHDDPAWQFHSIGENKNFGIRTSGLEEKVTACDMIVCYARELKEAFAPFVDEVAEQTLTHLRFIFHDGVRSSAAETVPLLIECVKPQGLERMRSLWTRFLPALTAALKTETDLDVTVELISAVSESIDVLGRNGITPGELSEISVLVQEQLNEYEKRRQEREAEEADEDEDPEDANEKMNAENEEEAAVLARISDVVHSCFETFGPDFVSFFDPIFPAVVHLLDPKRHYADRQWSICMLDDLIEFAPQGAANYQRQFIDAMLRAVEDEYPEVRQAAAYGFGVMALKGDSEFVPALAAALGPLCNCIARPGARDTEEGVIATENAIAAVAKILKYGQINIDPTQLIPLFLSWLPTWEDKEESVHIYNYFCDLVETNHASVLGVDNSNLPRLLDIIISSFHLGAFDESDEKNHSVMMRMQAIVKTIASNEAIFQSLLAQANLDEGRLVTLRGILDPQQQAQH</sequence>
<dbReference type="PROSITE" id="PS50166">
    <property type="entry name" value="IMPORTIN_B_NT"/>
    <property type="match status" value="1"/>
</dbReference>
<dbReference type="EMBL" id="LIAE01010728">
    <property type="protein sequence ID" value="PAV56028.1"/>
    <property type="molecule type" value="Genomic_DNA"/>
</dbReference>
<name>A0A2A2J2J0_9BILA</name>
<evidence type="ECO:0000259" key="9">
    <source>
        <dbReference type="PROSITE" id="PS50166"/>
    </source>
</evidence>
<dbReference type="GO" id="GO:0031267">
    <property type="term" value="F:small GTPase binding"/>
    <property type="evidence" value="ECO:0007669"/>
    <property type="project" value="InterPro"/>
</dbReference>
<accession>A0A2A2J2J0</accession>
<dbReference type="InterPro" id="IPR041653">
    <property type="entry name" value="Importin_rep_4"/>
</dbReference>
<evidence type="ECO:0000256" key="3">
    <source>
        <dbReference type="ARBA" id="ARBA00022448"/>
    </source>
</evidence>
<evidence type="ECO:0000313" key="10">
    <source>
        <dbReference type="EMBL" id="PAV56028.1"/>
    </source>
</evidence>
<keyword evidence="4" id="KW-0963">Cytoplasm</keyword>
<dbReference type="Proteomes" id="UP000218231">
    <property type="component" value="Unassembled WGS sequence"/>
</dbReference>
<dbReference type="InterPro" id="IPR011989">
    <property type="entry name" value="ARM-like"/>
</dbReference>
<evidence type="ECO:0000256" key="6">
    <source>
        <dbReference type="ARBA" id="ARBA00022927"/>
    </source>
</evidence>
<comment type="caution">
    <text evidence="10">The sequence shown here is derived from an EMBL/GenBank/DDBJ whole genome shotgun (WGS) entry which is preliminary data.</text>
</comment>
<dbReference type="Pfam" id="PF25780">
    <property type="entry name" value="TPR_IPO5"/>
    <property type="match status" value="1"/>
</dbReference>
<reference evidence="10 11" key="1">
    <citation type="journal article" date="2017" name="Curr. Biol.">
        <title>Genome architecture and evolution of a unichromosomal asexual nematode.</title>
        <authorList>
            <person name="Fradin H."/>
            <person name="Zegar C."/>
            <person name="Gutwein M."/>
            <person name="Lucas J."/>
            <person name="Kovtun M."/>
            <person name="Corcoran D."/>
            <person name="Baugh L.R."/>
            <person name="Kiontke K."/>
            <person name="Gunsalus K."/>
            <person name="Fitch D.H."/>
            <person name="Piano F."/>
        </authorList>
    </citation>
    <scope>NUCLEOTIDE SEQUENCE [LARGE SCALE GENOMIC DNA]</scope>
    <source>
        <strain evidence="10">PF1309</strain>
    </source>
</reference>
<dbReference type="STRING" id="2018661.A0A2A2J2J0"/>
<dbReference type="SUPFAM" id="SSF48371">
    <property type="entry name" value="ARM repeat"/>
    <property type="match status" value="2"/>
</dbReference>
<dbReference type="Pfam" id="PF25574">
    <property type="entry name" value="TPR_IMB1"/>
    <property type="match status" value="1"/>
</dbReference>
<keyword evidence="5" id="KW-0677">Repeat</keyword>
<evidence type="ECO:0000256" key="7">
    <source>
        <dbReference type="ARBA" id="ARBA00023242"/>
    </source>
</evidence>
<comment type="subcellular location">
    <subcellularLocation>
        <location evidence="2">Cytoplasm</location>
    </subcellularLocation>
    <subcellularLocation>
        <location evidence="1">Nucleus</location>
    </subcellularLocation>
</comment>
<dbReference type="Gene3D" id="1.25.10.10">
    <property type="entry name" value="Leucine-rich Repeat Variant"/>
    <property type="match status" value="1"/>
</dbReference>
<evidence type="ECO:0000256" key="5">
    <source>
        <dbReference type="ARBA" id="ARBA00022737"/>
    </source>
</evidence>
<protein>
    <recommendedName>
        <fullName evidence="9">Importin N-terminal domain-containing protein</fullName>
    </recommendedName>
</protein>
<feature type="region of interest" description="Disordered" evidence="8">
    <location>
        <begin position="801"/>
        <end position="831"/>
    </location>
</feature>
<dbReference type="Pfam" id="PF13513">
    <property type="entry name" value="HEAT_EZ"/>
    <property type="match status" value="1"/>
</dbReference>
<organism evidence="10 11">
    <name type="scientific">Diploscapter pachys</name>
    <dbReference type="NCBI Taxonomy" id="2018661"/>
    <lineage>
        <taxon>Eukaryota</taxon>
        <taxon>Metazoa</taxon>
        <taxon>Ecdysozoa</taxon>
        <taxon>Nematoda</taxon>
        <taxon>Chromadorea</taxon>
        <taxon>Rhabditida</taxon>
        <taxon>Rhabditina</taxon>
        <taxon>Rhabditomorpha</taxon>
        <taxon>Rhabditoidea</taxon>
        <taxon>Rhabditidae</taxon>
        <taxon>Diploscapter</taxon>
    </lineage>
</organism>
<dbReference type="AlphaFoldDB" id="A0A2A2J2J0"/>
<keyword evidence="3" id="KW-0813">Transport</keyword>
<dbReference type="InterPro" id="IPR001494">
    <property type="entry name" value="Importin-beta_N"/>
</dbReference>
<dbReference type="GO" id="GO:0005634">
    <property type="term" value="C:nucleus"/>
    <property type="evidence" value="ECO:0007669"/>
    <property type="project" value="UniProtKB-SubCell"/>
</dbReference>
<dbReference type="InterPro" id="IPR058584">
    <property type="entry name" value="IMB1_TNPO1-like_TPR"/>
</dbReference>
<evidence type="ECO:0000256" key="8">
    <source>
        <dbReference type="SAM" id="MobiDB-lite"/>
    </source>
</evidence>
<feature type="compositionally biased region" description="Acidic residues" evidence="8">
    <location>
        <begin position="809"/>
        <end position="821"/>
    </location>
</feature>
<evidence type="ECO:0000313" key="11">
    <source>
        <dbReference type="Proteomes" id="UP000218231"/>
    </source>
</evidence>
<evidence type="ECO:0000256" key="4">
    <source>
        <dbReference type="ARBA" id="ARBA00022490"/>
    </source>
</evidence>